<evidence type="ECO:0000259" key="8">
    <source>
        <dbReference type="Pfam" id="PF20684"/>
    </source>
</evidence>
<feature type="transmembrane region" description="Helical" evidence="7">
    <location>
        <begin position="245"/>
        <end position="264"/>
    </location>
</feature>
<keyword evidence="2 7" id="KW-0812">Transmembrane</keyword>
<feature type="compositionally biased region" description="Low complexity" evidence="6">
    <location>
        <begin position="295"/>
        <end position="307"/>
    </location>
</feature>
<evidence type="ECO:0000313" key="10">
    <source>
        <dbReference type="Proteomes" id="UP000799536"/>
    </source>
</evidence>
<feature type="domain" description="Rhodopsin" evidence="8">
    <location>
        <begin position="33"/>
        <end position="270"/>
    </location>
</feature>
<evidence type="ECO:0000256" key="4">
    <source>
        <dbReference type="ARBA" id="ARBA00023136"/>
    </source>
</evidence>
<comment type="subcellular location">
    <subcellularLocation>
        <location evidence="1">Membrane</location>
        <topology evidence="1">Multi-pass membrane protein</topology>
    </subcellularLocation>
</comment>
<accession>A0A9P4JLA3</accession>
<feature type="transmembrane region" description="Helical" evidence="7">
    <location>
        <begin position="172"/>
        <end position="194"/>
    </location>
</feature>
<dbReference type="PANTHER" id="PTHR33048:SF47">
    <property type="entry name" value="INTEGRAL MEMBRANE PROTEIN-RELATED"/>
    <property type="match status" value="1"/>
</dbReference>
<dbReference type="Proteomes" id="UP000799536">
    <property type="component" value="Unassembled WGS sequence"/>
</dbReference>
<feature type="transmembrane region" description="Helical" evidence="7">
    <location>
        <begin position="48"/>
        <end position="69"/>
    </location>
</feature>
<keyword evidence="3 7" id="KW-1133">Transmembrane helix</keyword>
<protein>
    <recommendedName>
        <fullName evidence="8">Rhodopsin domain-containing protein</fullName>
    </recommendedName>
</protein>
<dbReference type="InterPro" id="IPR049326">
    <property type="entry name" value="Rhodopsin_dom_fungi"/>
</dbReference>
<gene>
    <name evidence="9" type="ORF">GQ43DRAFT_443243</name>
</gene>
<comment type="similarity">
    <text evidence="5">Belongs to the SAT4 family.</text>
</comment>
<dbReference type="Pfam" id="PF20684">
    <property type="entry name" value="Fung_rhodopsin"/>
    <property type="match status" value="1"/>
</dbReference>
<evidence type="ECO:0000256" key="1">
    <source>
        <dbReference type="ARBA" id="ARBA00004141"/>
    </source>
</evidence>
<evidence type="ECO:0000313" key="9">
    <source>
        <dbReference type="EMBL" id="KAF2198553.1"/>
    </source>
</evidence>
<sequence length="362" mass="40295">MGSAGSVPAVYDKPARSVLWMLVTVTSLAVASRLLSRRIQRAKLALDDYLTVVAYVINLGELVTGLLEVSHGATSLPRLAKMNLEEKLYLKNVTIALGILYSLAILSIKISVLFMYRRIFTLNSRTFRIGWWANLLFLIPCWTVLVFTFLGMQVSPRRTSFGYDKLSKVGSPLVGALNALSDLTVLLLPIGIVWKLTLPRREKAAVMGLFSLGMLGTAISIMRAARFNVRNVHHWNAAYAFYNDMILTTTETSVGLLCTCLTVIKPLVRKTRDIAIYSTTQFSDLLSLRSKRSKGSVNSGSVRSRNSQGSYFRSGEGIKQTRQFDVDTVALASTDSHNIALDPLRAWEDDEPPVERGRVRHY</sequence>
<dbReference type="GO" id="GO:0016020">
    <property type="term" value="C:membrane"/>
    <property type="evidence" value="ECO:0007669"/>
    <property type="project" value="UniProtKB-SubCell"/>
</dbReference>
<dbReference type="AlphaFoldDB" id="A0A9P4JLA3"/>
<name>A0A9P4JLA3_9PLEO</name>
<keyword evidence="10" id="KW-1185">Reference proteome</keyword>
<evidence type="ECO:0000256" key="7">
    <source>
        <dbReference type="SAM" id="Phobius"/>
    </source>
</evidence>
<dbReference type="OrthoDB" id="5429740at2759"/>
<evidence type="ECO:0000256" key="6">
    <source>
        <dbReference type="SAM" id="MobiDB-lite"/>
    </source>
</evidence>
<feature type="transmembrane region" description="Helical" evidence="7">
    <location>
        <begin position="206"/>
        <end position="225"/>
    </location>
</feature>
<feature type="transmembrane region" description="Helical" evidence="7">
    <location>
        <begin position="89"/>
        <end position="108"/>
    </location>
</feature>
<reference evidence="9" key="1">
    <citation type="journal article" date="2020" name="Stud. Mycol.">
        <title>101 Dothideomycetes genomes: a test case for predicting lifestyles and emergence of pathogens.</title>
        <authorList>
            <person name="Haridas S."/>
            <person name="Albert R."/>
            <person name="Binder M."/>
            <person name="Bloem J."/>
            <person name="Labutti K."/>
            <person name="Salamov A."/>
            <person name="Andreopoulos B."/>
            <person name="Baker S."/>
            <person name="Barry K."/>
            <person name="Bills G."/>
            <person name="Bluhm B."/>
            <person name="Cannon C."/>
            <person name="Castanera R."/>
            <person name="Culley D."/>
            <person name="Daum C."/>
            <person name="Ezra D."/>
            <person name="Gonzalez J."/>
            <person name="Henrissat B."/>
            <person name="Kuo A."/>
            <person name="Liang C."/>
            <person name="Lipzen A."/>
            <person name="Lutzoni F."/>
            <person name="Magnuson J."/>
            <person name="Mondo S."/>
            <person name="Nolan M."/>
            <person name="Ohm R."/>
            <person name="Pangilinan J."/>
            <person name="Park H.-J."/>
            <person name="Ramirez L."/>
            <person name="Alfaro M."/>
            <person name="Sun H."/>
            <person name="Tritt A."/>
            <person name="Yoshinaga Y."/>
            <person name="Zwiers L.-H."/>
            <person name="Turgeon B."/>
            <person name="Goodwin S."/>
            <person name="Spatafora J."/>
            <person name="Crous P."/>
            <person name="Grigoriev I."/>
        </authorList>
    </citation>
    <scope>NUCLEOTIDE SEQUENCE</scope>
    <source>
        <strain evidence="9">ATCC 74209</strain>
    </source>
</reference>
<feature type="region of interest" description="Disordered" evidence="6">
    <location>
        <begin position="293"/>
        <end position="312"/>
    </location>
</feature>
<feature type="transmembrane region" description="Helical" evidence="7">
    <location>
        <begin position="18"/>
        <end position="36"/>
    </location>
</feature>
<keyword evidence="4 7" id="KW-0472">Membrane</keyword>
<evidence type="ECO:0000256" key="3">
    <source>
        <dbReference type="ARBA" id="ARBA00022989"/>
    </source>
</evidence>
<dbReference type="InterPro" id="IPR052337">
    <property type="entry name" value="SAT4-like"/>
</dbReference>
<evidence type="ECO:0000256" key="5">
    <source>
        <dbReference type="ARBA" id="ARBA00038359"/>
    </source>
</evidence>
<evidence type="ECO:0000256" key="2">
    <source>
        <dbReference type="ARBA" id="ARBA00022692"/>
    </source>
</evidence>
<dbReference type="PANTHER" id="PTHR33048">
    <property type="entry name" value="PTH11-LIKE INTEGRAL MEMBRANE PROTEIN (AFU_ORTHOLOGUE AFUA_5G11245)"/>
    <property type="match status" value="1"/>
</dbReference>
<proteinExistence type="inferred from homology"/>
<organism evidence="9 10">
    <name type="scientific">Delitschia confertaspora ATCC 74209</name>
    <dbReference type="NCBI Taxonomy" id="1513339"/>
    <lineage>
        <taxon>Eukaryota</taxon>
        <taxon>Fungi</taxon>
        <taxon>Dikarya</taxon>
        <taxon>Ascomycota</taxon>
        <taxon>Pezizomycotina</taxon>
        <taxon>Dothideomycetes</taxon>
        <taxon>Pleosporomycetidae</taxon>
        <taxon>Pleosporales</taxon>
        <taxon>Delitschiaceae</taxon>
        <taxon>Delitschia</taxon>
    </lineage>
</organism>
<feature type="transmembrane region" description="Helical" evidence="7">
    <location>
        <begin position="129"/>
        <end position="152"/>
    </location>
</feature>
<dbReference type="EMBL" id="ML994135">
    <property type="protein sequence ID" value="KAF2198553.1"/>
    <property type="molecule type" value="Genomic_DNA"/>
</dbReference>
<comment type="caution">
    <text evidence="9">The sequence shown here is derived from an EMBL/GenBank/DDBJ whole genome shotgun (WGS) entry which is preliminary data.</text>
</comment>